<keyword evidence="9" id="KW-0234">DNA repair</keyword>
<dbReference type="InterPro" id="IPR036388">
    <property type="entry name" value="WH-like_DNA-bd_sf"/>
</dbReference>
<dbReference type="GO" id="GO:0003908">
    <property type="term" value="F:methylated-DNA-[protein]-cysteine S-methyltransferase activity"/>
    <property type="evidence" value="ECO:0007669"/>
    <property type="project" value="UniProtKB-EC"/>
</dbReference>
<dbReference type="Gene3D" id="3.30.160.70">
    <property type="entry name" value="Methylated DNA-protein cysteine methyltransferase domain"/>
    <property type="match status" value="1"/>
</dbReference>
<evidence type="ECO:0000256" key="2">
    <source>
        <dbReference type="ARBA" id="ARBA00003317"/>
    </source>
</evidence>
<evidence type="ECO:0000313" key="14">
    <source>
        <dbReference type="EMBL" id="RWS17704.1"/>
    </source>
</evidence>
<proteinExistence type="inferred from homology"/>
<comment type="caution">
    <text evidence="14">The sequence shown here is derived from an EMBL/GenBank/DDBJ whole genome shotgun (WGS) entry which is preliminary data.</text>
</comment>
<dbReference type="InterPro" id="IPR014048">
    <property type="entry name" value="MethylDNA_cys_MeTrfase_DNA-bd"/>
</dbReference>
<dbReference type="AlphaFoldDB" id="A0A3S3P988"/>
<keyword evidence="15" id="KW-1185">Reference proteome</keyword>
<keyword evidence="6 14" id="KW-0489">Methyltransferase</keyword>
<dbReference type="EMBL" id="NCKU01000045">
    <property type="protein sequence ID" value="RWS17704.1"/>
    <property type="molecule type" value="Genomic_DNA"/>
</dbReference>
<dbReference type="PANTHER" id="PTHR46460">
    <property type="entry name" value="METHYLATED-DNA--PROTEIN-CYSTEINE METHYLTRANSFERASE"/>
    <property type="match status" value="1"/>
</dbReference>
<dbReference type="PANTHER" id="PTHR46460:SF1">
    <property type="entry name" value="METHYLATED-DNA--PROTEIN-CYSTEINE METHYLTRANSFERASE"/>
    <property type="match status" value="1"/>
</dbReference>
<organism evidence="14 15">
    <name type="scientific">Dinothrombium tinctorium</name>
    <dbReference type="NCBI Taxonomy" id="1965070"/>
    <lineage>
        <taxon>Eukaryota</taxon>
        <taxon>Metazoa</taxon>
        <taxon>Ecdysozoa</taxon>
        <taxon>Arthropoda</taxon>
        <taxon>Chelicerata</taxon>
        <taxon>Arachnida</taxon>
        <taxon>Acari</taxon>
        <taxon>Acariformes</taxon>
        <taxon>Trombidiformes</taxon>
        <taxon>Prostigmata</taxon>
        <taxon>Anystina</taxon>
        <taxon>Parasitengona</taxon>
        <taxon>Trombidioidea</taxon>
        <taxon>Trombidiidae</taxon>
        <taxon>Dinothrombium</taxon>
    </lineage>
</organism>
<evidence type="ECO:0000313" key="15">
    <source>
        <dbReference type="Proteomes" id="UP000285301"/>
    </source>
</evidence>
<evidence type="ECO:0000256" key="3">
    <source>
        <dbReference type="ARBA" id="ARBA00008711"/>
    </source>
</evidence>
<evidence type="ECO:0000256" key="8">
    <source>
        <dbReference type="ARBA" id="ARBA00022763"/>
    </source>
</evidence>
<evidence type="ECO:0000256" key="1">
    <source>
        <dbReference type="ARBA" id="ARBA00001286"/>
    </source>
</evidence>
<comment type="catalytic activity">
    <reaction evidence="12">
        <text>a 6-O-methyl-2'-deoxyguanosine in DNA + L-cysteinyl-[protein] = S-methyl-L-cysteinyl-[protein] + a 2'-deoxyguanosine in DNA</text>
        <dbReference type="Rhea" id="RHEA:24000"/>
        <dbReference type="Rhea" id="RHEA-COMP:10131"/>
        <dbReference type="Rhea" id="RHEA-COMP:10132"/>
        <dbReference type="Rhea" id="RHEA-COMP:11367"/>
        <dbReference type="Rhea" id="RHEA-COMP:11368"/>
        <dbReference type="ChEBI" id="CHEBI:29950"/>
        <dbReference type="ChEBI" id="CHEBI:82612"/>
        <dbReference type="ChEBI" id="CHEBI:85445"/>
        <dbReference type="ChEBI" id="CHEBI:85448"/>
        <dbReference type="EC" id="2.1.1.63"/>
    </reaction>
</comment>
<dbReference type="InterPro" id="IPR036217">
    <property type="entry name" value="MethylDNA_cys_MeTrfase_DNAb"/>
</dbReference>
<dbReference type="Proteomes" id="UP000285301">
    <property type="component" value="Unassembled WGS sequence"/>
</dbReference>
<dbReference type="GO" id="GO:0005654">
    <property type="term" value="C:nucleoplasm"/>
    <property type="evidence" value="ECO:0007669"/>
    <property type="project" value="TreeGrafter"/>
</dbReference>
<evidence type="ECO:0000259" key="13">
    <source>
        <dbReference type="Pfam" id="PF01035"/>
    </source>
</evidence>
<evidence type="ECO:0000256" key="5">
    <source>
        <dbReference type="ARBA" id="ARBA00015377"/>
    </source>
</evidence>
<name>A0A3S3P988_9ACAR</name>
<dbReference type="Gene3D" id="1.10.10.10">
    <property type="entry name" value="Winged helix-like DNA-binding domain superfamily/Winged helix DNA-binding domain"/>
    <property type="match status" value="1"/>
</dbReference>
<dbReference type="SUPFAM" id="SSF46767">
    <property type="entry name" value="Methylated DNA-protein cysteine methyltransferase, C-terminal domain"/>
    <property type="match status" value="1"/>
</dbReference>
<evidence type="ECO:0000256" key="9">
    <source>
        <dbReference type="ARBA" id="ARBA00023204"/>
    </source>
</evidence>
<comment type="catalytic activity">
    <reaction evidence="1">
        <text>a 4-O-methyl-thymidine in DNA + L-cysteinyl-[protein] = a thymidine in DNA + S-methyl-L-cysteinyl-[protein]</text>
        <dbReference type="Rhea" id="RHEA:53428"/>
        <dbReference type="Rhea" id="RHEA-COMP:10131"/>
        <dbReference type="Rhea" id="RHEA-COMP:10132"/>
        <dbReference type="Rhea" id="RHEA-COMP:13555"/>
        <dbReference type="Rhea" id="RHEA-COMP:13556"/>
        <dbReference type="ChEBI" id="CHEBI:29950"/>
        <dbReference type="ChEBI" id="CHEBI:82612"/>
        <dbReference type="ChEBI" id="CHEBI:137386"/>
        <dbReference type="ChEBI" id="CHEBI:137387"/>
        <dbReference type="EC" id="2.1.1.63"/>
    </reaction>
</comment>
<evidence type="ECO:0000256" key="4">
    <source>
        <dbReference type="ARBA" id="ARBA00011918"/>
    </source>
</evidence>
<evidence type="ECO:0000256" key="6">
    <source>
        <dbReference type="ARBA" id="ARBA00022603"/>
    </source>
</evidence>
<accession>A0A3S3P988</accession>
<dbReference type="CDD" id="cd06445">
    <property type="entry name" value="ATase"/>
    <property type="match status" value="1"/>
</dbReference>
<dbReference type="NCBIfam" id="TIGR00589">
    <property type="entry name" value="ogt"/>
    <property type="match status" value="1"/>
</dbReference>
<evidence type="ECO:0000256" key="12">
    <source>
        <dbReference type="ARBA" id="ARBA00049348"/>
    </source>
</evidence>
<keyword evidence="7 14" id="KW-0808">Transferase</keyword>
<evidence type="ECO:0000256" key="11">
    <source>
        <dbReference type="ARBA" id="ARBA00031621"/>
    </source>
</evidence>
<dbReference type="GO" id="GO:0006281">
    <property type="term" value="P:DNA repair"/>
    <property type="evidence" value="ECO:0007669"/>
    <property type="project" value="UniProtKB-KW"/>
</dbReference>
<evidence type="ECO:0000256" key="10">
    <source>
        <dbReference type="ARBA" id="ARBA00030795"/>
    </source>
</evidence>
<evidence type="ECO:0000256" key="7">
    <source>
        <dbReference type="ARBA" id="ARBA00022679"/>
    </source>
</evidence>
<dbReference type="STRING" id="1965070.A0A3S3P988"/>
<reference evidence="14 15" key="1">
    <citation type="journal article" date="2018" name="Gigascience">
        <title>Genomes of trombidid mites reveal novel predicted allergens and laterally-transferred genes associated with secondary metabolism.</title>
        <authorList>
            <person name="Dong X."/>
            <person name="Chaisiri K."/>
            <person name="Xia D."/>
            <person name="Armstrong S.D."/>
            <person name="Fang Y."/>
            <person name="Donnelly M.J."/>
            <person name="Kadowaki T."/>
            <person name="McGarry J.W."/>
            <person name="Darby A.C."/>
            <person name="Makepeace B.L."/>
        </authorList>
    </citation>
    <scope>NUCLEOTIDE SEQUENCE [LARGE SCALE GENOMIC DNA]</scope>
    <source>
        <strain evidence="14">UoL-WK</strain>
    </source>
</reference>
<dbReference type="GO" id="GO:0032259">
    <property type="term" value="P:methylation"/>
    <property type="evidence" value="ECO:0007669"/>
    <property type="project" value="UniProtKB-KW"/>
</dbReference>
<comment type="similarity">
    <text evidence="3">Belongs to the MGMT family.</text>
</comment>
<gene>
    <name evidence="14" type="ORF">B4U79_15599</name>
</gene>
<dbReference type="Pfam" id="PF01035">
    <property type="entry name" value="DNA_binding_1"/>
    <property type="match status" value="1"/>
</dbReference>
<sequence>MSIIECDNGLHSVNQTQDEHLSSDEILAKFSKDTNACVQWLKTYFTDLNRLNTCIFPKLCAFNRSEVYLKIWQTLSRVEIGRTLSYAELSFLVFGHRNGARVVGTAMKRNPFQIIVPCHRVIKSSGEYGHYAGGQKNDLKKRLIEYEKSVLLSSFH</sequence>
<keyword evidence="8" id="KW-0227">DNA damage</keyword>
<dbReference type="InterPro" id="IPR001497">
    <property type="entry name" value="MethylDNA_cys_MeTrfase_AS"/>
</dbReference>
<dbReference type="PROSITE" id="PS00374">
    <property type="entry name" value="MGMT"/>
    <property type="match status" value="1"/>
</dbReference>
<protein>
    <recommendedName>
        <fullName evidence="5">Methylated-DNA--protein-cysteine methyltransferase</fullName>
        <ecNumber evidence="4">2.1.1.63</ecNumber>
    </recommendedName>
    <alternativeName>
        <fullName evidence="10">6-O-methylguanine-DNA methyltransferase</fullName>
    </alternativeName>
    <alternativeName>
        <fullName evidence="11">O-6-methylguanine-DNA-alkyltransferase</fullName>
    </alternativeName>
</protein>
<feature type="domain" description="Methylated-DNA-[protein]-cysteine S-methyltransferase DNA binding" evidence="13">
    <location>
        <begin position="68"/>
        <end position="148"/>
    </location>
</feature>
<dbReference type="EC" id="2.1.1.63" evidence="4"/>
<dbReference type="OrthoDB" id="1907495at2759"/>
<comment type="function">
    <text evidence="2">Involved in the cellular defense against the biological effects of O6-methylguanine (O6-MeG) and O4-methylthymine (O4-MeT) in DNA. Repairs the methylated nucleobase in DNA by stoichiometrically transferring the methyl group to a cysteine residue in the enzyme. This is a suicide reaction: the enzyme is irreversibly inactivated.</text>
</comment>